<gene>
    <name evidence="2" type="ORF">NCTC10135_00241</name>
</gene>
<dbReference type="KEGG" id="mala:NCTC10135_00241"/>
<evidence type="ECO:0008006" key="4">
    <source>
        <dbReference type="Google" id="ProtNLM"/>
    </source>
</evidence>
<protein>
    <recommendedName>
        <fullName evidence="4">Lipoprotein</fullName>
    </recommendedName>
</protein>
<name>A0A3B0PHW9_9BACT</name>
<dbReference type="AlphaFoldDB" id="A0A3B0PHW9"/>
<sequence>MQFKSKNRKKFLFLFSIFISTSAFILFSCKQNKVNNDQDNVNKEILNYSDEEFEKDFKNLTQSPNFEDHLILKFKNSLEKINVNEISW</sequence>
<dbReference type="Proteomes" id="UP000259864">
    <property type="component" value="Chromosome 1"/>
</dbReference>
<keyword evidence="1" id="KW-0732">Signal</keyword>
<reference evidence="3" key="1">
    <citation type="submission" date="2018-06" db="EMBL/GenBank/DDBJ databases">
        <authorList>
            <consortium name="Pathogen Informatics"/>
        </authorList>
    </citation>
    <scope>NUCLEOTIDE SEQUENCE [LARGE SCALE GENOMIC DNA]</scope>
    <source>
        <strain evidence="3">NCTC10135</strain>
    </source>
</reference>
<organism evidence="2 3">
    <name type="scientific">Metamycoplasma alkalescens</name>
    <dbReference type="NCBI Taxonomy" id="45363"/>
    <lineage>
        <taxon>Bacteria</taxon>
        <taxon>Bacillati</taxon>
        <taxon>Mycoplasmatota</taxon>
        <taxon>Mycoplasmoidales</taxon>
        <taxon>Metamycoplasmataceae</taxon>
        <taxon>Metamycoplasma</taxon>
    </lineage>
</organism>
<feature type="chain" id="PRO_5017237183" description="Lipoprotein" evidence="1">
    <location>
        <begin position="26"/>
        <end position="88"/>
    </location>
</feature>
<dbReference type="PROSITE" id="PS51257">
    <property type="entry name" value="PROKAR_LIPOPROTEIN"/>
    <property type="match status" value="1"/>
</dbReference>
<feature type="signal peptide" evidence="1">
    <location>
        <begin position="1"/>
        <end position="25"/>
    </location>
</feature>
<dbReference type="EMBL" id="LS991949">
    <property type="protein sequence ID" value="SYV89741.1"/>
    <property type="molecule type" value="Genomic_DNA"/>
</dbReference>
<evidence type="ECO:0000313" key="3">
    <source>
        <dbReference type="Proteomes" id="UP000259864"/>
    </source>
</evidence>
<feature type="non-terminal residue" evidence="2">
    <location>
        <position position="88"/>
    </location>
</feature>
<evidence type="ECO:0000313" key="2">
    <source>
        <dbReference type="EMBL" id="SYV89741.1"/>
    </source>
</evidence>
<accession>A0A3B0PHW9</accession>
<evidence type="ECO:0000256" key="1">
    <source>
        <dbReference type="SAM" id="SignalP"/>
    </source>
</evidence>
<proteinExistence type="predicted"/>